<dbReference type="Pfam" id="PF00022">
    <property type="entry name" value="Actin"/>
    <property type="match status" value="2"/>
</dbReference>
<evidence type="ECO:0000256" key="2">
    <source>
        <dbReference type="RuleBase" id="RU000487"/>
    </source>
</evidence>
<dbReference type="InterPro" id="IPR043129">
    <property type="entry name" value="ATPase_NBD"/>
</dbReference>
<dbReference type="InParanoid" id="A0A077ZR74"/>
<comment type="similarity">
    <text evidence="2">Belongs to the actin family.</text>
</comment>
<dbReference type="SUPFAM" id="SSF53067">
    <property type="entry name" value="Actin-like ATPase domain"/>
    <property type="match status" value="2"/>
</dbReference>
<accession>A0A077ZR74</accession>
<dbReference type="Proteomes" id="UP000039865">
    <property type="component" value="Unassembled WGS sequence"/>
</dbReference>
<reference evidence="3 4" key="1">
    <citation type="submission" date="2014-06" db="EMBL/GenBank/DDBJ databases">
        <authorList>
            <person name="Swart Estienne"/>
        </authorList>
    </citation>
    <scope>NUCLEOTIDE SEQUENCE [LARGE SCALE GENOMIC DNA]</scope>
    <source>
        <strain evidence="3 4">130c</strain>
    </source>
</reference>
<dbReference type="Gene3D" id="3.90.640.10">
    <property type="entry name" value="Actin, Chain A, domain 4"/>
    <property type="match status" value="1"/>
</dbReference>
<comment type="catalytic activity">
    <reaction evidence="1">
        <text>ATP + H2O = ADP + phosphate + H(+)</text>
        <dbReference type="Rhea" id="RHEA:13065"/>
        <dbReference type="ChEBI" id="CHEBI:15377"/>
        <dbReference type="ChEBI" id="CHEBI:15378"/>
        <dbReference type="ChEBI" id="CHEBI:30616"/>
        <dbReference type="ChEBI" id="CHEBI:43474"/>
        <dbReference type="ChEBI" id="CHEBI:456216"/>
    </reaction>
</comment>
<proteinExistence type="inferred from homology"/>
<dbReference type="InterPro" id="IPR004000">
    <property type="entry name" value="Actin"/>
</dbReference>
<sequence>MQKAHELQQQRQGGGNSVASIFNSGIGGASMSQQIQQQDIKNPMNLFNPFGMLQNKADGQQQKDFRRLESYIVKSCVPYCLKKERNYHCDIPHIKEISNISFAKTRLDKRIQQFIDKSISNNPFGQAQIPVPMYKGRIIDMDSFEYAWSKVIDEFLKPIETLQKIGQSDNVGFDNDNNFGLLMSEPSINITERFEQREDICQIAFESLNASKFAFVPQASLKLFAELKYSGMVVDFGADMTQISPVENGYTSFYSADNFKVNGQSIDKYLLYSLQLGNGLQPNISNILNLEKVKSDLKENLWDDKGRLLQQKSYMLPDKTQLIVNQEKGYDRDALAFLYFNSEIIKEMENSYQKYQYTSKGGPTDKGFIYFDSMKSAYSKITELGGLYNQEQATLERKSVIYKILKCLQNYSLEENINKNLIETVLLTGGGIQLSNLGNLVQMQLETKCIDEYSKINVVQQKEPANQILQGAKLYASMKHLDSILISKAEYQEEGAIIVNKKCY</sequence>
<dbReference type="SMART" id="SM00268">
    <property type="entry name" value="ACTIN"/>
    <property type="match status" value="1"/>
</dbReference>
<protein>
    <submittedName>
        <fullName evidence="3">Actin-like protein 9-like</fullName>
    </submittedName>
</protein>
<dbReference type="Gene3D" id="3.30.420.40">
    <property type="match status" value="2"/>
</dbReference>
<dbReference type="OrthoDB" id="74201at2759"/>
<name>A0A077ZR74_STYLE</name>
<dbReference type="PANTHER" id="PTHR11937">
    <property type="entry name" value="ACTIN"/>
    <property type="match status" value="1"/>
</dbReference>
<evidence type="ECO:0000256" key="1">
    <source>
        <dbReference type="ARBA" id="ARBA00049360"/>
    </source>
</evidence>
<dbReference type="EMBL" id="CCKQ01000747">
    <property type="protein sequence ID" value="CDW71840.1"/>
    <property type="molecule type" value="Genomic_DNA"/>
</dbReference>
<keyword evidence="4" id="KW-1185">Reference proteome</keyword>
<dbReference type="AlphaFoldDB" id="A0A077ZR74"/>
<organism evidence="3 4">
    <name type="scientific">Stylonychia lemnae</name>
    <name type="common">Ciliate</name>
    <dbReference type="NCBI Taxonomy" id="5949"/>
    <lineage>
        <taxon>Eukaryota</taxon>
        <taxon>Sar</taxon>
        <taxon>Alveolata</taxon>
        <taxon>Ciliophora</taxon>
        <taxon>Intramacronucleata</taxon>
        <taxon>Spirotrichea</taxon>
        <taxon>Stichotrichia</taxon>
        <taxon>Sporadotrichida</taxon>
        <taxon>Oxytrichidae</taxon>
        <taxon>Stylonychinae</taxon>
        <taxon>Stylonychia</taxon>
    </lineage>
</organism>
<evidence type="ECO:0000313" key="4">
    <source>
        <dbReference type="Proteomes" id="UP000039865"/>
    </source>
</evidence>
<evidence type="ECO:0000313" key="3">
    <source>
        <dbReference type="EMBL" id="CDW71840.1"/>
    </source>
</evidence>
<gene>
    <name evidence="3" type="primary">Contig10682.g11423</name>
    <name evidence="3" type="ORF">STYLEM_790</name>
</gene>